<dbReference type="Proteomes" id="UP000094936">
    <property type="component" value="Unassembled WGS sequence"/>
</dbReference>
<accession>A0A1C3EDJ1</accession>
<sequence length="89" mass="10159">MRFFIMVKIVFIFLFISSSSSAWEVISQSAEGHGNMFYYEIRCENNMVLSLSADLEKEEYFDVEGNIHSTLDDAVNASCTTEYTSDGYL</sequence>
<organism evidence="2 3">
    <name type="scientific">Veronia pacifica</name>
    <dbReference type="NCBI Taxonomy" id="1080227"/>
    <lineage>
        <taxon>Bacteria</taxon>
        <taxon>Pseudomonadati</taxon>
        <taxon>Pseudomonadota</taxon>
        <taxon>Gammaproteobacteria</taxon>
        <taxon>Vibrionales</taxon>
        <taxon>Vibrionaceae</taxon>
        <taxon>Veronia</taxon>
    </lineage>
</organism>
<proteinExistence type="predicted"/>
<comment type="caution">
    <text evidence="2">The sequence shown here is derived from an EMBL/GenBank/DDBJ whole genome shotgun (WGS) entry which is preliminary data.</text>
</comment>
<dbReference type="RefSeq" id="WP_068904686.1">
    <property type="nucleotide sequence ID" value="NZ_JBHUIF010000012.1"/>
</dbReference>
<reference evidence="2 3" key="1">
    <citation type="submission" date="2016-05" db="EMBL/GenBank/DDBJ databases">
        <title>Genomic Taxonomy of the Vibrionaceae.</title>
        <authorList>
            <person name="Gomez-Gil B."/>
            <person name="Enciso-Ibarra J."/>
        </authorList>
    </citation>
    <scope>NUCLEOTIDE SEQUENCE [LARGE SCALE GENOMIC DNA]</scope>
    <source>
        <strain evidence="2 3">CAIM 1920</strain>
    </source>
</reference>
<dbReference type="OrthoDB" id="9933578at2"/>
<evidence type="ECO:0000313" key="3">
    <source>
        <dbReference type="Proteomes" id="UP000094936"/>
    </source>
</evidence>
<keyword evidence="3" id="KW-1185">Reference proteome</keyword>
<dbReference type="EMBL" id="LYBM01000038">
    <property type="protein sequence ID" value="ODA31316.1"/>
    <property type="molecule type" value="Genomic_DNA"/>
</dbReference>
<gene>
    <name evidence="2" type="ORF">A8L45_17670</name>
</gene>
<feature type="chain" id="PRO_5008673008" description="Lysozyme inhibitor" evidence="1">
    <location>
        <begin position="23"/>
        <end position="89"/>
    </location>
</feature>
<evidence type="ECO:0000256" key="1">
    <source>
        <dbReference type="SAM" id="SignalP"/>
    </source>
</evidence>
<protein>
    <recommendedName>
        <fullName evidence="4">Lysozyme inhibitor</fullName>
    </recommendedName>
</protein>
<feature type="signal peptide" evidence="1">
    <location>
        <begin position="1"/>
        <end position="22"/>
    </location>
</feature>
<evidence type="ECO:0008006" key="4">
    <source>
        <dbReference type="Google" id="ProtNLM"/>
    </source>
</evidence>
<keyword evidence="1" id="KW-0732">Signal</keyword>
<name>A0A1C3EDJ1_9GAMM</name>
<evidence type="ECO:0000313" key="2">
    <source>
        <dbReference type="EMBL" id="ODA31316.1"/>
    </source>
</evidence>
<dbReference type="AlphaFoldDB" id="A0A1C3EDJ1"/>